<comment type="caution">
    <text evidence="2">The sequence shown here is derived from an EMBL/GenBank/DDBJ whole genome shotgun (WGS) entry which is preliminary data.</text>
</comment>
<keyword evidence="3" id="KW-1185">Reference proteome</keyword>
<protein>
    <submittedName>
        <fullName evidence="2">Uncharacterized protein</fullName>
    </submittedName>
</protein>
<organism evidence="2 3">
    <name type="scientific">Parnassius mnemosyne</name>
    <name type="common">clouded apollo</name>
    <dbReference type="NCBI Taxonomy" id="213953"/>
    <lineage>
        <taxon>Eukaryota</taxon>
        <taxon>Metazoa</taxon>
        <taxon>Ecdysozoa</taxon>
        <taxon>Arthropoda</taxon>
        <taxon>Hexapoda</taxon>
        <taxon>Insecta</taxon>
        <taxon>Pterygota</taxon>
        <taxon>Neoptera</taxon>
        <taxon>Endopterygota</taxon>
        <taxon>Lepidoptera</taxon>
        <taxon>Glossata</taxon>
        <taxon>Ditrysia</taxon>
        <taxon>Papilionoidea</taxon>
        <taxon>Papilionidae</taxon>
        <taxon>Parnassiinae</taxon>
        <taxon>Parnassini</taxon>
        <taxon>Parnassius</taxon>
        <taxon>Driopa</taxon>
    </lineage>
</organism>
<accession>A0AAV1KP72</accession>
<dbReference type="EMBL" id="CAVLGL010000068">
    <property type="protein sequence ID" value="CAK1584508.1"/>
    <property type="molecule type" value="Genomic_DNA"/>
</dbReference>
<gene>
    <name evidence="2" type="ORF">PARMNEM_LOCUS5727</name>
</gene>
<evidence type="ECO:0000313" key="3">
    <source>
        <dbReference type="Proteomes" id="UP001314205"/>
    </source>
</evidence>
<name>A0AAV1KP72_9NEOP</name>
<proteinExistence type="predicted"/>
<sequence>MNNKSGLASTDFATNAIAKLRRLKIQESVLNSSVHKVFSTPHEHEEFRTTFKGNNELKQYLNTIKNSFIEIKNLLEDVKISTNSSETIGQLDINEVKRDVLNLEAKLTSFKSFLQKEIATLKFHFNEIQGELKGKRFEDHKKNYKPNKQTTKQYTEIVPSPVRVLINSPFKCPEVENFQAFIMNSQRYGGWNEYNHNIFVQIWNKHFHMDNVDVLINVCNSDENIDRIQSFNEEVLQKIPGTTLKDIISHNKWYSEYVYLKSCQQRALEKWKDNKRKIKKTCQQQNAKHDLQSNRLSMSSGTAKSLMKKRDINKDVRAERHFPDNSISGSNRKCNSEINIATIQKFTSNSIKVLRTSRKCSMTTTPTQQWTNKGECKKEDILFFANVQKKRQL</sequence>
<dbReference type="PANTHER" id="PTHR21549:SF0">
    <property type="entry name" value="COILED-COIL DOMAIN-CONTAINING PROTEIN 112"/>
    <property type="match status" value="1"/>
</dbReference>
<keyword evidence="1" id="KW-0175">Coiled coil</keyword>
<reference evidence="2 3" key="1">
    <citation type="submission" date="2023-11" db="EMBL/GenBank/DDBJ databases">
        <authorList>
            <person name="Hedman E."/>
            <person name="Englund M."/>
            <person name="Stromberg M."/>
            <person name="Nyberg Akerstrom W."/>
            <person name="Nylinder S."/>
            <person name="Jareborg N."/>
            <person name="Kallberg Y."/>
            <person name="Kronander E."/>
        </authorList>
    </citation>
    <scope>NUCLEOTIDE SEQUENCE [LARGE SCALE GENOMIC DNA]</scope>
</reference>
<dbReference type="AlphaFoldDB" id="A0AAV1KP72"/>
<dbReference type="PANTHER" id="PTHR21549">
    <property type="entry name" value="MUTATED IN BLADDER CANCER 1"/>
    <property type="match status" value="1"/>
</dbReference>
<dbReference type="Proteomes" id="UP001314205">
    <property type="component" value="Unassembled WGS sequence"/>
</dbReference>
<evidence type="ECO:0000313" key="2">
    <source>
        <dbReference type="EMBL" id="CAK1584508.1"/>
    </source>
</evidence>
<evidence type="ECO:0000256" key="1">
    <source>
        <dbReference type="ARBA" id="ARBA00023054"/>
    </source>
</evidence>
<dbReference type="InterPro" id="IPR039902">
    <property type="entry name" value="CCDC148/CCDC112"/>
</dbReference>